<evidence type="ECO:0000313" key="2">
    <source>
        <dbReference type="Proteomes" id="UP001162992"/>
    </source>
</evidence>
<comment type="caution">
    <text evidence="1">The sequence shown here is derived from an EMBL/GenBank/DDBJ whole genome shotgun (WGS) entry which is preliminary data.</text>
</comment>
<gene>
    <name evidence="1" type="ORF">O6H91_18G040800</name>
</gene>
<dbReference type="EMBL" id="CM055109">
    <property type="protein sequence ID" value="KAJ7523184.1"/>
    <property type="molecule type" value="Genomic_DNA"/>
</dbReference>
<dbReference type="Proteomes" id="UP001162992">
    <property type="component" value="Chromosome 18"/>
</dbReference>
<proteinExistence type="predicted"/>
<organism evidence="1 2">
    <name type="scientific">Diphasiastrum complanatum</name>
    <name type="common">Issler's clubmoss</name>
    <name type="synonym">Lycopodium complanatum</name>
    <dbReference type="NCBI Taxonomy" id="34168"/>
    <lineage>
        <taxon>Eukaryota</taxon>
        <taxon>Viridiplantae</taxon>
        <taxon>Streptophyta</taxon>
        <taxon>Embryophyta</taxon>
        <taxon>Tracheophyta</taxon>
        <taxon>Lycopodiopsida</taxon>
        <taxon>Lycopodiales</taxon>
        <taxon>Lycopodiaceae</taxon>
        <taxon>Lycopodioideae</taxon>
        <taxon>Diphasiastrum</taxon>
    </lineage>
</organism>
<sequence>MQSVSMKGLKIKFNRKRDVAVASVSQSKPVEASPNGAGDRAEEGSVSGESREGMLKRKQASSPPSAAASNKKPARAESPIPMGPDGQPVEVVPGKGQQVSKDPKVIKQKLGQPHLAVSTVVQEEQNVDSQFDRDSEATAANMGSGVEVENISHGQLQGMTGTVSNAVTEPATDHKPDESTRQISSHGSGAQQDGAREAASGASNHVASTASPCSQKIQKHVVPTHAGWFSWNKIHALERRGVPEFFNGKSKTKTNELYMEYRNFLIHKYLEKPQRILSISDVQDLVVGDLNAVRHILEFLDHWGLINYQAPSGSSERRVWQGVPARLAESEEGELQAVSQAVPPLASLYQFDTPRAPSSNAQPVESAPVLAEAVVSEALSSTQGPAVEYHCNSCSADCSKRRYHCQKQADFDLCPDCFSDGKFGNGMSTAHFIRMDAVPETGDVDGGGWTDQETLLLLEALELYGDNWNDIAEHVATKSKAQCILHFIQMPIEDSFLEDTETASSRTALSTASTTTFQAGEHPGTPKTLTHTPPILKIAEQSAEVSKEANNSSLDEQQAQQEESVIKAITAASALIEGPSADGLVAFADSGNPVMAQVAFLAAMVGPRIAAAAAQSALMALSEEDPAASLAGRNTTVLDIPIPDSIVNKTLREGSELADKGQEAKKVGSIAMADTGENNSGEICASNQKDESGKVGDQARTPSDEKHFVDVSEVEEPPSVDKVRNAAATALGAAAVKAKLLADQEEREIQRLVAIVIENQLKKLELKLKHFGELEVMLKEECDQVERARQKQYAERARLVSSRFGSPAPTQTHLPGSTTVVTSVGNRLAVPSSASATSMPVPQASGTVGSMGPNRPAVFTFGPRGVATPVPMSTPRPPGTGQTTIQPSSIAGSQANHTTAM</sequence>
<accession>A0ACC2B0B4</accession>
<protein>
    <submittedName>
        <fullName evidence="1">Uncharacterized protein</fullName>
    </submittedName>
</protein>
<evidence type="ECO:0000313" key="1">
    <source>
        <dbReference type="EMBL" id="KAJ7523184.1"/>
    </source>
</evidence>
<name>A0ACC2B0B4_DIPCM</name>
<reference evidence="2" key="1">
    <citation type="journal article" date="2024" name="Proc. Natl. Acad. Sci. U.S.A.">
        <title>Extraordinary preservation of gene collinearity over three hundred million years revealed in homosporous lycophytes.</title>
        <authorList>
            <person name="Li C."/>
            <person name="Wickell D."/>
            <person name="Kuo L.Y."/>
            <person name="Chen X."/>
            <person name="Nie B."/>
            <person name="Liao X."/>
            <person name="Peng D."/>
            <person name="Ji J."/>
            <person name="Jenkins J."/>
            <person name="Williams M."/>
            <person name="Shu S."/>
            <person name="Plott C."/>
            <person name="Barry K."/>
            <person name="Rajasekar S."/>
            <person name="Grimwood J."/>
            <person name="Han X."/>
            <person name="Sun S."/>
            <person name="Hou Z."/>
            <person name="He W."/>
            <person name="Dai G."/>
            <person name="Sun C."/>
            <person name="Schmutz J."/>
            <person name="Leebens-Mack J.H."/>
            <person name="Li F.W."/>
            <person name="Wang L."/>
        </authorList>
    </citation>
    <scope>NUCLEOTIDE SEQUENCE [LARGE SCALE GENOMIC DNA]</scope>
    <source>
        <strain evidence="2">cv. PW_Plant_1</strain>
    </source>
</reference>
<keyword evidence="2" id="KW-1185">Reference proteome</keyword>